<evidence type="ECO:0000313" key="5">
    <source>
        <dbReference type="Proteomes" id="UP000184203"/>
    </source>
</evidence>
<protein>
    <recommendedName>
        <fullName evidence="6">DUF5518 domain-containing protein</fullName>
    </recommendedName>
</protein>
<dbReference type="EMBL" id="FRAN01000005">
    <property type="protein sequence ID" value="SHL21106.1"/>
    <property type="molecule type" value="Genomic_DNA"/>
</dbReference>
<reference evidence="3" key="3">
    <citation type="submission" date="2016-11" db="EMBL/GenBank/DDBJ databases">
        <authorList>
            <person name="Jaros S."/>
            <person name="Januszkiewicz K."/>
            <person name="Wedrychowicz H."/>
        </authorList>
    </citation>
    <scope>NUCLEOTIDE SEQUENCE [LARGE SCALE GENOMIC DNA]</scope>
    <source>
        <strain evidence="3">DX253</strain>
    </source>
</reference>
<proteinExistence type="predicted"/>
<keyword evidence="1" id="KW-0472">Membrane</keyword>
<keyword evidence="5" id="KW-1185">Reference proteome</keyword>
<dbReference type="AlphaFoldDB" id="E7QPQ9"/>
<dbReference type="Proteomes" id="UP000003751">
    <property type="component" value="Unassembled WGS sequence"/>
</dbReference>
<dbReference type="Proteomes" id="UP000184203">
    <property type="component" value="Unassembled WGS sequence"/>
</dbReference>
<evidence type="ECO:0000313" key="3">
    <source>
        <dbReference type="EMBL" id="SHL21106.1"/>
    </source>
</evidence>
<feature type="transmembrane region" description="Helical" evidence="1">
    <location>
        <begin position="89"/>
        <end position="110"/>
    </location>
</feature>
<reference evidence="5" key="2">
    <citation type="submission" date="2016-11" db="EMBL/GenBank/DDBJ databases">
        <authorList>
            <person name="Varghese N."/>
            <person name="Submissions S."/>
        </authorList>
    </citation>
    <scope>NUCLEOTIDE SEQUENCE [LARGE SCALE GENOMIC DNA]</scope>
    <source>
        <strain evidence="5">DX253</strain>
    </source>
</reference>
<evidence type="ECO:0000256" key="1">
    <source>
        <dbReference type="SAM" id="Phobius"/>
    </source>
</evidence>
<dbReference type="RefSeq" id="WP_007977192.1">
    <property type="nucleotide sequence ID" value="NZ_AEMG01000003.1"/>
</dbReference>
<organism evidence="2 4">
    <name type="scientific">Haladaptatus paucihalophilus DX253</name>
    <dbReference type="NCBI Taxonomy" id="797209"/>
    <lineage>
        <taxon>Archaea</taxon>
        <taxon>Methanobacteriati</taxon>
        <taxon>Methanobacteriota</taxon>
        <taxon>Stenosarchaea group</taxon>
        <taxon>Halobacteria</taxon>
        <taxon>Halobacteriales</taxon>
        <taxon>Haladaptataceae</taxon>
        <taxon>Haladaptatus</taxon>
    </lineage>
</organism>
<evidence type="ECO:0008006" key="6">
    <source>
        <dbReference type="Google" id="ProtNLM"/>
    </source>
</evidence>
<accession>E7QPQ9</accession>
<sequence length="148" mass="14477">MRFEAVGAGALVELLAVAVGATIPLPRSVRVSAALALLAVGLAGGYVAGWFAGGNWRDGFRHGLLAGAIGGIALAAVLGYTMATPGSEVGALWGMNYLIATGGIPLWLAAYDAQLGIALPLLAGIIVALEGAIAGGAAGTVSVEPPAT</sequence>
<reference evidence="2 4" key="1">
    <citation type="journal article" date="2014" name="ISME J.">
        <title>Trehalose/2-sulfotrehalose biosynthesis and glycine-betaine uptake are widely spread mechanisms for osmoadaptation in the Halobacteriales.</title>
        <authorList>
            <person name="Youssef N.H."/>
            <person name="Savage-Ashlock K.N."/>
            <person name="McCully A.L."/>
            <person name="Luedtke B."/>
            <person name="Shaw E.I."/>
            <person name="Hoff W.D."/>
            <person name="Elshahed M.S."/>
        </authorList>
    </citation>
    <scope>NUCLEOTIDE SEQUENCE [LARGE SCALE GENOMIC DNA]</scope>
    <source>
        <strain evidence="2 4">DX253</strain>
    </source>
</reference>
<name>E7QPQ9_HALPU</name>
<keyword evidence="1" id="KW-0812">Transmembrane</keyword>
<dbReference type="EMBL" id="AEMG01000003">
    <property type="protein sequence ID" value="EFW93512.1"/>
    <property type="molecule type" value="Genomic_DNA"/>
</dbReference>
<feature type="transmembrane region" description="Helical" evidence="1">
    <location>
        <begin position="64"/>
        <end position="83"/>
    </location>
</feature>
<dbReference type="eggNOG" id="ENOG502N5JN">
    <property type="taxonomic scope" value="Archaea"/>
</dbReference>
<feature type="transmembrane region" description="Helical" evidence="1">
    <location>
        <begin position="30"/>
        <end position="52"/>
    </location>
</feature>
<keyword evidence="1" id="KW-1133">Transmembrane helix</keyword>
<evidence type="ECO:0000313" key="2">
    <source>
        <dbReference type="EMBL" id="EFW93512.1"/>
    </source>
</evidence>
<dbReference type="OrthoDB" id="380088at2157"/>
<evidence type="ECO:0000313" key="4">
    <source>
        <dbReference type="Proteomes" id="UP000003751"/>
    </source>
</evidence>
<dbReference type="PATRIC" id="fig|797209.4.peg.755"/>
<feature type="transmembrane region" description="Helical" evidence="1">
    <location>
        <begin position="117"/>
        <end position="138"/>
    </location>
</feature>
<gene>
    <name evidence="3" type="ORF">SAMN05444342_3281</name>
    <name evidence="2" type="ORF">ZOD2009_03837</name>
</gene>